<accession>A0A2J6RP97</accession>
<dbReference type="GO" id="GO:0006508">
    <property type="term" value="P:proteolysis"/>
    <property type="evidence" value="ECO:0007669"/>
    <property type="project" value="UniProtKB-KW"/>
</dbReference>
<protein>
    <recommendedName>
        <fullName evidence="6">Carboxypeptidase</fullName>
        <ecNumber evidence="6">3.4.16.-</ecNumber>
    </recommendedName>
</protein>
<keyword evidence="6" id="KW-0732">Signal</keyword>
<dbReference type="SUPFAM" id="SSF53474">
    <property type="entry name" value="alpha/beta-Hydrolases"/>
    <property type="match status" value="1"/>
</dbReference>
<dbReference type="PANTHER" id="PTHR11802:SF432">
    <property type="entry name" value="Y, PUTATIVE-RELATED"/>
    <property type="match status" value="1"/>
</dbReference>
<keyword evidence="3 6" id="KW-0645">Protease</keyword>
<evidence type="ECO:0000313" key="8">
    <source>
        <dbReference type="Proteomes" id="UP000235786"/>
    </source>
</evidence>
<dbReference type="InterPro" id="IPR018202">
    <property type="entry name" value="Ser_caboxypep_ser_AS"/>
</dbReference>
<keyword evidence="5" id="KW-0325">Glycoprotein</keyword>
<dbReference type="OrthoDB" id="443318at2759"/>
<dbReference type="AlphaFoldDB" id="A0A2J6RP97"/>
<dbReference type="PANTHER" id="PTHR11802">
    <property type="entry name" value="SERINE PROTEASE FAMILY S10 SERINE CARBOXYPEPTIDASE"/>
    <property type="match status" value="1"/>
</dbReference>
<keyword evidence="8" id="KW-1185">Reference proteome</keyword>
<dbReference type="Gene3D" id="1.10.287.410">
    <property type="match status" value="1"/>
</dbReference>
<reference evidence="7 8" key="1">
    <citation type="submission" date="2016-04" db="EMBL/GenBank/DDBJ databases">
        <title>A degradative enzymes factory behind the ericoid mycorrhizal symbiosis.</title>
        <authorList>
            <consortium name="DOE Joint Genome Institute"/>
            <person name="Martino E."/>
            <person name="Morin E."/>
            <person name="Grelet G."/>
            <person name="Kuo A."/>
            <person name="Kohler A."/>
            <person name="Daghino S."/>
            <person name="Barry K."/>
            <person name="Choi C."/>
            <person name="Cichocki N."/>
            <person name="Clum A."/>
            <person name="Copeland A."/>
            <person name="Hainaut M."/>
            <person name="Haridas S."/>
            <person name="Labutti K."/>
            <person name="Lindquist E."/>
            <person name="Lipzen A."/>
            <person name="Khouja H.-R."/>
            <person name="Murat C."/>
            <person name="Ohm R."/>
            <person name="Olson A."/>
            <person name="Spatafora J."/>
            <person name="Veneault-Fourrey C."/>
            <person name="Henrissat B."/>
            <person name="Grigoriev I."/>
            <person name="Martin F."/>
            <person name="Perotto S."/>
        </authorList>
    </citation>
    <scope>NUCLEOTIDE SEQUENCE [LARGE SCALE GENOMIC DNA]</scope>
    <source>
        <strain evidence="7 8">F</strain>
    </source>
</reference>
<dbReference type="GO" id="GO:0004185">
    <property type="term" value="F:serine-type carboxypeptidase activity"/>
    <property type="evidence" value="ECO:0007669"/>
    <property type="project" value="UniProtKB-UniRule"/>
</dbReference>
<feature type="chain" id="PRO_5014211194" description="Carboxypeptidase" evidence="6">
    <location>
        <begin position="22"/>
        <end position="510"/>
    </location>
</feature>
<dbReference type="InterPro" id="IPR001563">
    <property type="entry name" value="Peptidase_S10"/>
</dbReference>
<proteinExistence type="inferred from homology"/>
<name>A0A2J6RP97_HYAVF</name>
<evidence type="ECO:0000256" key="6">
    <source>
        <dbReference type="RuleBase" id="RU361156"/>
    </source>
</evidence>
<evidence type="ECO:0000256" key="3">
    <source>
        <dbReference type="ARBA" id="ARBA00022670"/>
    </source>
</evidence>
<dbReference type="GO" id="GO:0000324">
    <property type="term" value="C:fungal-type vacuole"/>
    <property type="evidence" value="ECO:0007669"/>
    <property type="project" value="TreeGrafter"/>
</dbReference>
<keyword evidence="2 6" id="KW-0121">Carboxypeptidase</keyword>
<evidence type="ECO:0000313" key="7">
    <source>
        <dbReference type="EMBL" id="PMD40320.1"/>
    </source>
</evidence>
<evidence type="ECO:0000256" key="5">
    <source>
        <dbReference type="ARBA" id="ARBA00023180"/>
    </source>
</evidence>
<evidence type="ECO:0000256" key="2">
    <source>
        <dbReference type="ARBA" id="ARBA00022645"/>
    </source>
</evidence>
<dbReference type="Proteomes" id="UP000235786">
    <property type="component" value="Unassembled WGS sequence"/>
</dbReference>
<dbReference type="InterPro" id="IPR029058">
    <property type="entry name" value="AB_hydrolase_fold"/>
</dbReference>
<dbReference type="Gene3D" id="3.40.50.1820">
    <property type="entry name" value="alpha/beta hydrolase"/>
    <property type="match status" value="1"/>
</dbReference>
<dbReference type="EC" id="3.4.16.-" evidence="6"/>
<dbReference type="Pfam" id="PF00450">
    <property type="entry name" value="Peptidase_S10"/>
    <property type="match status" value="1"/>
</dbReference>
<feature type="signal peptide" evidence="6">
    <location>
        <begin position="1"/>
        <end position="21"/>
    </location>
</feature>
<dbReference type="EMBL" id="KZ613945">
    <property type="protein sequence ID" value="PMD40320.1"/>
    <property type="molecule type" value="Genomic_DNA"/>
</dbReference>
<keyword evidence="4 6" id="KW-0378">Hydrolase</keyword>
<dbReference type="PRINTS" id="PR00724">
    <property type="entry name" value="CRBOXYPTASEC"/>
</dbReference>
<comment type="similarity">
    <text evidence="1 6">Belongs to the peptidase S10 family.</text>
</comment>
<organism evidence="7 8">
    <name type="scientific">Hyaloscypha variabilis (strain UAMH 11265 / GT02V1 / F)</name>
    <name type="common">Meliniomyces variabilis</name>
    <dbReference type="NCBI Taxonomy" id="1149755"/>
    <lineage>
        <taxon>Eukaryota</taxon>
        <taxon>Fungi</taxon>
        <taxon>Dikarya</taxon>
        <taxon>Ascomycota</taxon>
        <taxon>Pezizomycotina</taxon>
        <taxon>Leotiomycetes</taxon>
        <taxon>Helotiales</taxon>
        <taxon>Hyaloscyphaceae</taxon>
        <taxon>Hyaloscypha</taxon>
        <taxon>Hyaloscypha variabilis</taxon>
    </lineage>
</organism>
<dbReference type="PROSITE" id="PS00131">
    <property type="entry name" value="CARBOXYPEPT_SER_SER"/>
    <property type="match status" value="1"/>
</dbReference>
<sequence>MLQPRLLLFGLILLFAKSINAGYSTIKHPHNSSYSIRVKEHADGVLCNGGGKHFTGWTDVGDRHLFYWYHPARHVPAKDAPLLVWLDGGPGASSMIGMLIINGPCLLDLQTSTTRFNPDSWTESFNVIYLDQPAGTGFSYVDDSENPDAYPKRSEESAADFIVALELFRVAFEDLEHAPLHVAGESYAGQYVPVYGAAILDYNTHAQAKHQIPLVSIIIGNGWVSPAAQFATLYDISCFEQDSIPPILNQTECATMAPIAARCEYLAHACATFPDDIVCGAVGDYCEPTLKAVLKGLKIGHPWDRTLACESSSPDACYPELKGIEEIFAVPEVIDELEARSQTHGKGVPFEIISSIIEERYSKSGGNALTSVPALSRLIDDADISVLIFVGTNDWIVNPVGVRRYLDEMRFEGYLHFRNQGRFPLPWKTKEGTSAGTVKKIDGLWHVELSGAGHMAPYDQPHSALKLVEAWRLEVESRIGEVNNVGERLRSSHLPYNLEDEMNAQRPLSQ</sequence>
<evidence type="ECO:0000256" key="1">
    <source>
        <dbReference type="ARBA" id="ARBA00009431"/>
    </source>
</evidence>
<evidence type="ECO:0000256" key="4">
    <source>
        <dbReference type="ARBA" id="ARBA00022801"/>
    </source>
</evidence>
<gene>
    <name evidence="7" type="ORF">L207DRAFT_511825</name>
</gene>